<feature type="region of interest" description="Disordered" evidence="1">
    <location>
        <begin position="225"/>
        <end position="253"/>
    </location>
</feature>
<evidence type="ECO:0000256" key="1">
    <source>
        <dbReference type="SAM" id="MobiDB-lite"/>
    </source>
</evidence>
<feature type="transmembrane region" description="Helical" evidence="2">
    <location>
        <begin position="12"/>
        <end position="35"/>
    </location>
</feature>
<sequence length="253" mass="27383">MRITAGRKLAAGIAGIITMSATLTSGFAIMLFVFLPTGVGGELTEKLFFLALATITAIFSVIFSHALMRAALGRIRTGGGLTRFFRYQLAALGCGGGLGLGFVSAATDAATAWWVVSIATGAGLIAVSLLAFRRARYPILDRPPYPNAALAEGSVIDYWSGSSARAPSLTVVHFVDNKGRDRWARHLVQQDPSLLGTIGQVIYDRHRPERIQRFAVTQQLFDLRPPREIRENPTSRSGTVFPMPPAPRPPHPR</sequence>
<feature type="transmembrane region" description="Helical" evidence="2">
    <location>
        <begin position="47"/>
        <end position="72"/>
    </location>
</feature>
<feature type="transmembrane region" description="Helical" evidence="2">
    <location>
        <begin position="112"/>
        <end position="132"/>
    </location>
</feature>
<reference evidence="4" key="1">
    <citation type="submission" date="2017-03" db="EMBL/GenBank/DDBJ databases">
        <authorList>
            <person name="Monnet C."/>
        </authorList>
    </citation>
    <scope>NUCLEOTIDE SEQUENCE [LARGE SCALE GENOMIC DNA]</scope>
    <source>
        <strain evidence="4">Mu101</strain>
    </source>
</reference>
<feature type="compositionally biased region" description="Pro residues" evidence="1">
    <location>
        <begin position="242"/>
        <end position="253"/>
    </location>
</feature>
<keyword evidence="2" id="KW-0812">Transmembrane</keyword>
<gene>
    <name evidence="3" type="ORF">BLIN101_01596</name>
</gene>
<accession>A0A2H1IUI2</accession>
<keyword evidence="2" id="KW-1133">Transmembrane helix</keyword>
<evidence type="ECO:0000313" key="3">
    <source>
        <dbReference type="EMBL" id="SMX78808.1"/>
    </source>
</evidence>
<dbReference type="Proteomes" id="UP000234498">
    <property type="component" value="Unassembled WGS sequence"/>
</dbReference>
<name>A0A2H1IUI2_BRELN</name>
<evidence type="ECO:0000256" key="2">
    <source>
        <dbReference type="SAM" id="Phobius"/>
    </source>
</evidence>
<evidence type="ECO:0000313" key="4">
    <source>
        <dbReference type="Proteomes" id="UP000234498"/>
    </source>
</evidence>
<keyword evidence="2" id="KW-0472">Membrane</keyword>
<protein>
    <submittedName>
        <fullName evidence="3">Uncharacterized protein</fullName>
    </submittedName>
</protein>
<feature type="transmembrane region" description="Helical" evidence="2">
    <location>
        <begin position="84"/>
        <end position="106"/>
    </location>
</feature>
<dbReference type="OrthoDB" id="4802808at2"/>
<organism evidence="3 4">
    <name type="scientific">Brevibacterium linens</name>
    <dbReference type="NCBI Taxonomy" id="1703"/>
    <lineage>
        <taxon>Bacteria</taxon>
        <taxon>Bacillati</taxon>
        <taxon>Actinomycetota</taxon>
        <taxon>Actinomycetes</taxon>
        <taxon>Micrococcales</taxon>
        <taxon>Brevibacteriaceae</taxon>
        <taxon>Brevibacterium</taxon>
    </lineage>
</organism>
<proteinExistence type="predicted"/>
<dbReference type="AlphaFoldDB" id="A0A2H1IUI2"/>
<dbReference type="EMBL" id="FXZA01000006">
    <property type="protein sequence ID" value="SMX78808.1"/>
    <property type="molecule type" value="Genomic_DNA"/>
</dbReference>
<dbReference type="RefSeq" id="WP_101594729.1">
    <property type="nucleotide sequence ID" value="NZ_FXZA01000006.1"/>
</dbReference>